<feature type="transmembrane region" description="Helical" evidence="1">
    <location>
        <begin position="146"/>
        <end position="168"/>
    </location>
</feature>
<protein>
    <submittedName>
        <fullName evidence="2">Uncharacterized protein</fullName>
    </submittedName>
</protein>
<feature type="transmembrane region" description="Helical" evidence="1">
    <location>
        <begin position="93"/>
        <end position="109"/>
    </location>
</feature>
<feature type="transmembrane region" description="Helical" evidence="1">
    <location>
        <begin position="12"/>
        <end position="33"/>
    </location>
</feature>
<dbReference type="Proteomes" id="UP000784294">
    <property type="component" value="Unassembled WGS sequence"/>
</dbReference>
<keyword evidence="1" id="KW-1133">Transmembrane helix</keyword>
<name>A0A448X281_9PLAT</name>
<evidence type="ECO:0000313" key="3">
    <source>
        <dbReference type="Proteomes" id="UP000784294"/>
    </source>
</evidence>
<accession>A0A448X281</accession>
<keyword evidence="3" id="KW-1185">Reference proteome</keyword>
<keyword evidence="1" id="KW-0812">Transmembrane</keyword>
<sequence>MGTFHTFKWVLIIWSSSLVLTGLILLSSSAFIVHQAGFHKYQRLFTLLLMLSTRDQSLELLLKVITTNLYPLVANWKEEDIKMDDLLSSQDDTGLLASQATGYLLAYLFCSVIRTWHIVAIILIFASLILIGTTSIIATYLQGRRLLLVSSGALIALLIGVSFAHNLVMDWQPMAHLSLVEFLMVKVSKEFQLQPSSFPDVIISAVIVSLVLILIFYLAIFPSILANSFSSSSSGTGKFAARAKA</sequence>
<evidence type="ECO:0000313" key="2">
    <source>
        <dbReference type="EMBL" id="VEL26179.1"/>
    </source>
</evidence>
<proteinExistence type="predicted"/>
<feature type="transmembrane region" description="Helical" evidence="1">
    <location>
        <begin position="201"/>
        <end position="221"/>
    </location>
</feature>
<comment type="caution">
    <text evidence="2">The sequence shown here is derived from an EMBL/GenBank/DDBJ whole genome shotgun (WGS) entry which is preliminary data.</text>
</comment>
<keyword evidence="1" id="KW-0472">Membrane</keyword>
<evidence type="ECO:0000256" key="1">
    <source>
        <dbReference type="SAM" id="Phobius"/>
    </source>
</evidence>
<dbReference type="EMBL" id="CAAALY010078576">
    <property type="protein sequence ID" value="VEL26179.1"/>
    <property type="molecule type" value="Genomic_DNA"/>
</dbReference>
<organism evidence="2 3">
    <name type="scientific">Protopolystoma xenopodis</name>
    <dbReference type="NCBI Taxonomy" id="117903"/>
    <lineage>
        <taxon>Eukaryota</taxon>
        <taxon>Metazoa</taxon>
        <taxon>Spiralia</taxon>
        <taxon>Lophotrochozoa</taxon>
        <taxon>Platyhelminthes</taxon>
        <taxon>Monogenea</taxon>
        <taxon>Polyopisthocotylea</taxon>
        <taxon>Polystomatidea</taxon>
        <taxon>Polystomatidae</taxon>
        <taxon>Protopolystoma</taxon>
    </lineage>
</organism>
<feature type="transmembrane region" description="Helical" evidence="1">
    <location>
        <begin position="115"/>
        <end position="139"/>
    </location>
</feature>
<dbReference type="AlphaFoldDB" id="A0A448X281"/>
<reference evidence="2" key="1">
    <citation type="submission" date="2018-11" db="EMBL/GenBank/DDBJ databases">
        <authorList>
            <consortium name="Pathogen Informatics"/>
        </authorList>
    </citation>
    <scope>NUCLEOTIDE SEQUENCE</scope>
</reference>
<gene>
    <name evidence="2" type="ORF">PXEA_LOCUS19619</name>
</gene>